<dbReference type="InterPro" id="IPR005119">
    <property type="entry name" value="LysR_subst-bd"/>
</dbReference>
<keyword evidence="4" id="KW-0804">Transcription</keyword>
<protein>
    <submittedName>
        <fullName evidence="6">LysR family transcriptional regulator</fullName>
    </submittedName>
</protein>
<dbReference type="Gene3D" id="1.10.10.10">
    <property type="entry name" value="Winged helix-like DNA-binding domain superfamily/Winged helix DNA-binding domain"/>
    <property type="match status" value="1"/>
</dbReference>
<evidence type="ECO:0000256" key="1">
    <source>
        <dbReference type="ARBA" id="ARBA00009437"/>
    </source>
</evidence>
<dbReference type="CDD" id="cd05466">
    <property type="entry name" value="PBP2_LTTR_substrate"/>
    <property type="match status" value="1"/>
</dbReference>
<dbReference type="PANTHER" id="PTHR30537">
    <property type="entry name" value="HTH-TYPE TRANSCRIPTIONAL REGULATOR"/>
    <property type="match status" value="1"/>
</dbReference>
<name>A0A515EUF2_9BURK</name>
<accession>A0A515EUF2</accession>
<evidence type="ECO:0000256" key="2">
    <source>
        <dbReference type="ARBA" id="ARBA00023015"/>
    </source>
</evidence>
<dbReference type="RefSeq" id="WP_142813756.1">
    <property type="nucleotide sequence ID" value="NZ_CP036282.1"/>
</dbReference>
<dbReference type="PROSITE" id="PS50931">
    <property type="entry name" value="HTH_LYSR"/>
    <property type="match status" value="1"/>
</dbReference>
<evidence type="ECO:0000259" key="5">
    <source>
        <dbReference type="PROSITE" id="PS50931"/>
    </source>
</evidence>
<proteinExistence type="inferred from homology"/>
<keyword evidence="2" id="KW-0805">Transcription regulation</keyword>
<reference evidence="7" key="1">
    <citation type="submission" date="2019-02" db="EMBL/GenBank/DDBJ databases">
        <title>Complete genome sequence of Rhodoferax sp. Gr-4.</title>
        <authorList>
            <person name="Jin L."/>
        </authorList>
    </citation>
    <scope>NUCLEOTIDE SEQUENCE [LARGE SCALE GENOMIC DNA]</scope>
    <source>
        <strain evidence="7">Gr-4</strain>
    </source>
</reference>
<feature type="domain" description="HTH lysR-type" evidence="5">
    <location>
        <begin position="5"/>
        <end position="62"/>
    </location>
</feature>
<dbReference type="Gene3D" id="3.40.190.290">
    <property type="match status" value="1"/>
</dbReference>
<dbReference type="InterPro" id="IPR036390">
    <property type="entry name" value="WH_DNA-bd_sf"/>
</dbReference>
<dbReference type="InterPro" id="IPR000847">
    <property type="entry name" value="LysR_HTH_N"/>
</dbReference>
<sequence>MTAPTNWDDLRLFLAVAEQGSLSAAARLLKLGQATLSRRMAEFEASLGEPVFERSTQGVQLTPMGRKLLPSAQAMAVWAAEAQVQHSGSRHASAMQGKVRVAAPPSIAYDFLAPMAADIRKAHPGLQIDVLSSVKLLNLSRGEADIALRTFAPQDPDLLCLDSISAPIKAYASHTYAQSLPAHYEAKDLDWICWAAPYDEVQINQELRALIPNFKAAFTSDDHNVQFAACRAGVGALLMAQVQHRYTQLGQLCALPLDFGPRAVGQLHMVCHKRTAELSPVVAVRAFISAEFAYMRTQQALHGIHLEPRAP</sequence>
<evidence type="ECO:0000313" key="6">
    <source>
        <dbReference type="EMBL" id="QDL56317.1"/>
    </source>
</evidence>
<dbReference type="SUPFAM" id="SSF53850">
    <property type="entry name" value="Periplasmic binding protein-like II"/>
    <property type="match status" value="1"/>
</dbReference>
<dbReference type="SUPFAM" id="SSF46785">
    <property type="entry name" value="Winged helix' DNA-binding domain"/>
    <property type="match status" value="1"/>
</dbReference>
<dbReference type="Pfam" id="PF03466">
    <property type="entry name" value="LysR_substrate"/>
    <property type="match status" value="1"/>
</dbReference>
<organism evidence="6 7">
    <name type="scientific">Rhodoferax aquaticus</name>
    <dbReference type="NCBI Taxonomy" id="2527691"/>
    <lineage>
        <taxon>Bacteria</taxon>
        <taxon>Pseudomonadati</taxon>
        <taxon>Pseudomonadota</taxon>
        <taxon>Betaproteobacteria</taxon>
        <taxon>Burkholderiales</taxon>
        <taxon>Comamonadaceae</taxon>
        <taxon>Rhodoferax</taxon>
    </lineage>
</organism>
<gene>
    <name evidence="6" type="ORF">EXZ61_20355</name>
</gene>
<comment type="similarity">
    <text evidence="1">Belongs to the LysR transcriptional regulatory family.</text>
</comment>
<evidence type="ECO:0000256" key="3">
    <source>
        <dbReference type="ARBA" id="ARBA00023125"/>
    </source>
</evidence>
<dbReference type="GO" id="GO:0003700">
    <property type="term" value="F:DNA-binding transcription factor activity"/>
    <property type="evidence" value="ECO:0007669"/>
    <property type="project" value="InterPro"/>
</dbReference>
<dbReference type="PANTHER" id="PTHR30537:SF3">
    <property type="entry name" value="TRANSCRIPTIONAL REGULATORY PROTEIN"/>
    <property type="match status" value="1"/>
</dbReference>
<dbReference type="KEGG" id="rhg:EXZ61_20355"/>
<dbReference type="GO" id="GO:0043565">
    <property type="term" value="F:sequence-specific DNA binding"/>
    <property type="evidence" value="ECO:0007669"/>
    <property type="project" value="TreeGrafter"/>
</dbReference>
<dbReference type="Proteomes" id="UP000317365">
    <property type="component" value="Chromosome"/>
</dbReference>
<dbReference type="Pfam" id="PF00126">
    <property type="entry name" value="HTH_1"/>
    <property type="match status" value="1"/>
</dbReference>
<keyword evidence="3" id="KW-0238">DNA-binding</keyword>
<dbReference type="InterPro" id="IPR036388">
    <property type="entry name" value="WH-like_DNA-bd_sf"/>
</dbReference>
<dbReference type="InterPro" id="IPR058163">
    <property type="entry name" value="LysR-type_TF_proteobact-type"/>
</dbReference>
<dbReference type="AlphaFoldDB" id="A0A515EUF2"/>
<reference evidence="7" key="2">
    <citation type="journal article" date="2020" name="Int. J. Syst. Evol. Microbiol.">
        <title>Genomic insights into a novel species Rhodoferax aquaticus sp. nov., isolated from freshwater.</title>
        <authorList>
            <person name="Li T."/>
            <person name="Zhuo Y."/>
            <person name="Jin C.Z."/>
            <person name="Wu X."/>
            <person name="Ko S.R."/>
            <person name="Jin F.J."/>
            <person name="Ahn C.Y."/>
            <person name="Oh H.M."/>
            <person name="Lee H.G."/>
            <person name="Jin L."/>
        </authorList>
    </citation>
    <scope>NUCLEOTIDE SEQUENCE [LARGE SCALE GENOMIC DNA]</scope>
    <source>
        <strain evidence="7">Gr-4</strain>
    </source>
</reference>
<keyword evidence="7" id="KW-1185">Reference proteome</keyword>
<evidence type="ECO:0000256" key="4">
    <source>
        <dbReference type="ARBA" id="ARBA00023163"/>
    </source>
</evidence>
<dbReference type="GO" id="GO:0006351">
    <property type="term" value="P:DNA-templated transcription"/>
    <property type="evidence" value="ECO:0007669"/>
    <property type="project" value="TreeGrafter"/>
</dbReference>
<dbReference type="EMBL" id="CP036282">
    <property type="protein sequence ID" value="QDL56317.1"/>
    <property type="molecule type" value="Genomic_DNA"/>
</dbReference>
<evidence type="ECO:0000313" key="7">
    <source>
        <dbReference type="Proteomes" id="UP000317365"/>
    </source>
</evidence>